<name>A0A9X3D6Y1_9ACTN</name>
<accession>A0A9X3D6Y1</accession>
<dbReference type="AlphaFoldDB" id="A0A9X3D6Y1"/>
<keyword evidence="4" id="KW-1185">Reference proteome</keyword>
<evidence type="ECO:0000313" key="4">
    <source>
        <dbReference type="Proteomes" id="UP001143347"/>
    </source>
</evidence>
<comment type="caution">
    <text evidence="3">The sequence shown here is derived from an EMBL/GenBank/DDBJ whole genome shotgun (WGS) entry which is preliminary data.</text>
</comment>
<evidence type="ECO:0000256" key="1">
    <source>
        <dbReference type="SAM" id="MobiDB-lite"/>
    </source>
</evidence>
<evidence type="ECO:0000256" key="2">
    <source>
        <dbReference type="SAM" id="Phobius"/>
    </source>
</evidence>
<dbReference type="Proteomes" id="UP001143347">
    <property type="component" value="Unassembled WGS sequence"/>
</dbReference>
<feature type="transmembrane region" description="Helical" evidence="2">
    <location>
        <begin position="32"/>
        <end position="51"/>
    </location>
</feature>
<keyword evidence="2" id="KW-0812">Transmembrane</keyword>
<feature type="region of interest" description="Disordered" evidence="1">
    <location>
        <begin position="1"/>
        <end position="21"/>
    </location>
</feature>
<gene>
    <name evidence="3" type="ORF">OSB52_19115</name>
</gene>
<sequence length="107" mass="10806">MTDDNDLRTESASAEGVTGEHTVDQSLVDGPAVVVIVVALGGLLTGWFGALTLCGSGAVAAVMLAVVVAAVAALFWAFDKAPGALTVFVVAVAVGFVMCLMYLVFSV</sequence>
<feature type="transmembrane region" description="Helical" evidence="2">
    <location>
        <begin position="58"/>
        <end position="78"/>
    </location>
</feature>
<dbReference type="RefSeq" id="WP_266063108.1">
    <property type="nucleotide sequence ID" value="NZ_JAPKFM010000024.1"/>
</dbReference>
<protein>
    <submittedName>
        <fullName evidence="3">Uncharacterized protein</fullName>
    </submittedName>
</protein>
<organism evidence="3 4">
    <name type="scientific">Gordonia aquimaris</name>
    <dbReference type="NCBI Taxonomy" id="2984863"/>
    <lineage>
        <taxon>Bacteria</taxon>
        <taxon>Bacillati</taxon>
        <taxon>Actinomycetota</taxon>
        <taxon>Actinomycetes</taxon>
        <taxon>Mycobacteriales</taxon>
        <taxon>Gordoniaceae</taxon>
        <taxon>Gordonia</taxon>
    </lineage>
</organism>
<dbReference type="EMBL" id="JAPKFM010000024">
    <property type="protein sequence ID" value="MCX2966198.1"/>
    <property type="molecule type" value="Genomic_DNA"/>
</dbReference>
<evidence type="ECO:0000313" key="3">
    <source>
        <dbReference type="EMBL" id="MCX2966198.1"/>
    </source>
</evidence>
<reference evidence="3" key="1">
    <citation type="submission" date="2022-10" db="EMBL/GenBank/DDBJ databases">
        <title>WGS of marine actinomycetes from Thailand.</title>
        <authorList>
            <person name="Thawai C."/>
        </authorList>
    </citation>
    <scope>NUCLEOTIDE SEQUENCE</scope>
    <source>
        <strain evidence="3">SW21</strain>
    </source>
</reference>
<keyword evidence="2" id="KW-0472">Membrane</keyword>
<proteinExistence type="predicted"/>
<feature type="transmembrane region" description="Helical" evidence="2">
    <location>
        <begin position="84"/>
        <end position="105"/>
    </location>
</feature>
<keyword evidence="2" id="KW-1133">Transmembrane helix</keyword>